<dbReference type="PANTHER" id="PTHR13887">
    <property type="entry name" value="GLUTATHIONE S-TRANSFERASE KAPPA"/>
    <property type="match status" value="1"/>
</dbReference>
<organism evidence="3 4">
    <name type="scientific">Aspergillus turcosus</name>
    <dbReference type="NCBI Taxonomy" id="1245748"/>
    <lineage>
        <taxon>Eukaryota</taxon>
        <taxon>Fungi</taxon>
        <taxon>Dikarya</taxon>
        <taxon>Ascomycota</taxon>
        <taxon>Pezizomycotina</taxon>
        <taxon>Eurotiomycetes</taxon>
        <taxon>Eurotiomycetidae</taxon>
        <taxon>Eurotiales</taxon>
        <taxon>Aspergillaceae</taxon>
        <taxon>Aspergillus</taxon>
        <taxon>Aspergillus subgen. Fumigati</taxon>
    </lineage>
</organism>
<name>A0A229X296_9EURO</name>
<dbReference type="OrthoDB" id="1930760at2759"/>
<dbReference type="Pfam" id="PF01323">
    <property type="entry name" value="DSBA"/>
    <property type="match status" value="2"/>
</dbReference>
<dbReference type="GO" id="GO:0016491">
    <property type="term" value="F:oxidoreductase activity"/>
    <property type="evidence" value="ECO:0007669"/>
    <property type="project" value="InterPro"/>
</dbReference>
<evidence type="ECO:0000313" key="4">
    <source>
        <dbReference type="Proteomes" id="UP000215289"/>
    </source>
</evidence>
<feature type="compositionally biased region" description="Low complexity" evidence="1">
    <location>
        <begin position="123"/>
        <end position="134"/>
    </location>
</feature>
<feature type="domain" description="DSBA-like thioredoxin" evidence="2">
    <location>
        <begin position="6"/>
        <end position="118"/>
    </location>
</feature>
<gene>
    <name evidence="3" type="ORF">CFD26_103445</name>
</gene>
<accession>A0A229X296</accession>
<dbReference type="PANTHER" id="PTHR13887:SF41">
    <property type="entry name" value="THIOREDOXIN SUPERFAMILY PROTEIN"/>
    <property type="match status" value="1"/>
</dbReference>
<dbReference type="CDD" id="cd03024">
    <property type="entry name" value="DsbA_FrnE"/>
    <property type="match status" value="1"/>
</dbReference>
<sequence length="244" mass="26875">MTNINIQIISDTVCPWCYVGYRRLSRAITAHKARYPSDTFTLTWHAFYLNPASPGYPGVDKREHYASKFGEERVAAIFSRLAAAGETDGIAFKFGGKTGNTRDSHRVLWYAGLKEKEARARGGAEAASASATNGNGSGSEEKVGGLQTRVAEQFFRAYFEEEKNITDRKVLVDAAAAGGLDRGEVERLLESDEGGNEVDTEAERARRRLVTGVPYFTVQGQYAIEGADEPETFLEVFEKVKQIS</sequence>
<dbReference type="InterPro" id="IPR001853">
    <property type="entry name" value="DSBA-like_thioredoxin_dom"/>
</dbReference>
<evidence type="ECO:0000256" key="1">
    <source>
        <dbReference type="SAM" id="MobiDB-lite"/>
    </source>
</evidence>
<dbReference type="AlphaFoldDB" id="A0A229X296"/>
<feature type="region of interest" description="Disordered" evidence="1">
    <location>
        <begin position="121"/>
        <end position="143"/>
    </location>
</feature>
<evidence type="ECO:0000313" key="3">
    <source>
        <dbReference type="EMBL" id="RLL96240.1"/>
    </source>
</evidence>
<dbReference type="InterPro" id="IPR036249">
    <property type="entry name" value="Thioredoxin-like_sf"/>
</dbReference>
<dbReference type="Gene3D" id="3.40.30.10">
    <property type="entry name" value="Glutaredoxin"/>
    <property type="match status" value="1"/>
</dbReference>
<keyword evidence="4" id="KW-1185">Reference proteome</keyword>
<protein>
    <recommendedName>
        <fullName evidence="2">DSBA-like thioredoxin domain-containing protein</fullName>
    </recommendedName>
</protein>
<proteinExistence type="predicted"/>
<evidence type="ECO:0000259" key="2">
    <source>
        <dbReference type="Pfam" id="PF01323"/>
    </source>
</evidence>
<dbReference type="Proteomes" id="UP000215289">
    <property type="component" value="Unassembled WGS sequence"/>
</dbReference>
<dbReference type="EMBL" id="NIDN02000118">
    <property type="protein sequence ID" value="RLL96240.1"/>
    <property type="molecule type" value="Genomic_DNA"/>
</dbReference>
<comment type="caution">
    <text evidence="3">The sequence shown here is derived from an EMBL/GenBank/DDBJ whole genome shotgun (WGS) entry which is preliminary data.</text>
</comment>
<reference evidence="3 4" key="1">
    <citation type="submission" date="2018-08" db="EMBL/GenBank/DDBJ databases">
        <title>Draft genome sequences of two Aspergillus turcosus clinical strains isolated from bronchoalveolar lavage fluid: one azole-susceptible and the other azole-resistant.</title>
        <authorList>
            <person name="Parent-Michaud M."/>
            <person name="Dufresne P.J."/>
            <person name="Fournier E."/>
            <person name="Martineau C."/>
            <person name="Moreira S."/>
            <person name="Perkins V."/>
            <person name="De Repentigny L."/>
            <person name="Dufresne S.F."/>
        </authorList>
    </citation>
    <scope>NUCLEOTIDE SEQUENCE [LARGE SCALE GENOMIC DNA]</scope>
    <source>
        <strain evidence="3">HMR AF 1038</strain>
    </source>
</reference>
<dbReference type="STRING" id="1245748.A0A229X296"/>
<dbReference type="SUPFAM" id="SSF52833">
    <property type="entry name" value="Thioredoxin-like"/>
    <property type="match status" value="1"/>
</dbReference>
<feature type="domain" description="DSBA-like thioredoxin" evidence="2">
    <location>
        <begin position="146"/>
        <end position="235"/>
    </location>
</feature>